<protein>
    <submittedName>
        <fullName evidence="2">GAP family protein</fullName>
    </submittedName>
</protein>
<dbReference type="InterPro" id="IPR021315">
    <property type="entry name" value="Gap/Sap"/>
</dbReference>
<reference evidence="3" key="1">
    <citation type="journal article" date="2019" name="Int. J. Syst. Evol. Microbiol.">
        <title>The Global Catalogue of Microorganisms (GCM) 10K type strain sequencing project: providing services to taxonomists for standard genome sequencing and annotation.</title>
        <authorList>
            <consortium name="The Broad Institute Genomics Platform"/>
            <consortium name="The Broad Institute Genome Sequencing Center for Infectious Disease"/>
            <person name="Wu L."/>
            <person name="Ma J."/>
        </authorList>
    </citation>
    <scope>NUCLEOTIDE SEQUENCE [LARGE SCALE GENOMIC DNA]</scope>
    <source>
        <strain evidence="3">NCAIM B.02333</strain>
    </source>
</reference>
<gene>
    <name evidence="2" type="ORF">ACFOLH_09615</name>
</gene>
<evidence type="ECO:0000256" key="1">
    <source>
        <dbReference type="SAM" id="Phobius"/>
    </source>
</evidence>
<feature type="transmembrane region" description="Helical" evidence="1">
    <location>
        <begin position="165"/>
        <end position="186"/>
    </location>
</feature>
<keyword evidence="1" id="KW-0472">Membrane</keyword>
<accession>A0ABV7WHS0</accession>
<feature type="transmembrane region" description="Helical" evidence="1">
    <location>
        <begin position="6"/>
        <end position="31"/>
    </location>
</feature>
<dbReference type="RefSeq" id="WP_340288856.1">
    <property type="nucleotide sequence ID" value="NZ_JBBEOI010000004.1"/>
</dbReference>
<feature type="transmembrane region" description="Helical" evidence="1">
    <location>
        <begin position="82"/>
        <end position="101"/>
    </location>
</feature>
<comment type="caution">
    <text evidence="2">The sequence shown here is derived from an EMBL/GenBank/DDBJ whole genome shotgun (WGS) entry which is preliminary data.</text>
</comment>
<evidence type="ECO:0000313" key="2">
    <source>
        <dbReference type="EMBL" id="MFC3688596.1"/>
    </source>
</evidence>
<feature type="transmembrane region" description="Helical" evidence="1">
    <location>
        <begin position="43"/>
        <end position="62"/>
    </location>
</feature>
<sequence>MDWSTLAALPVLALVDSTSVGTLLLPAWLLLAPTIRPRAVLGYLAVVAVVYWLLGLALLAGADVVVEAVSGASDGGGADRPRAVLVAQLVVGVLLLAWALLPERWRRRLGRRRSPAVDVADGAADAGRQEAQGGTFAPAPAHAPSAPTGRLVRWRDRAAEGGSPTGLLALAAVAVLLEAATMLPYLGAVTLLASTPLATGTQVLVLVGYCLVMVLPALLLVAFRVLAAKRVEPLLRRLEGWSRRAGGEAVLWVAAIAGFLLARDAAVALRLF</sequence>
<dbReference type="Pfam" id="PF11139">
    <property type="entry name" value="SfLAP"/>
    <property type="match status" value="1"/>
</dbReference>
<proteinExistence type="predicted"/>
<keyword evidence="1" id="KW-0812">Transmembrane</keyword>
<dbReference type="Proteomes" id="UP001595685">
    <property type="component" value="Unassembled WGS sequence"/>
</dbReference>
<keyword evidence="1" id="KW-1133">Transmembrane helix</keyword>
<organism evidence="2 3">
    <name type="scientific">Aquipuribacter hungaricus</name>
    <dbReference type="NCBI Taxonomy" id="545624"/>
    <lineage>
        <taxon>Bacteria</taxon>
        <taxon>Bacillati</taxon>
        <taxon>Actinomycetota</taxon>
        <taxon>Actinomycetes</taxon>
        <taxon>Micrococcales</taxon>
        <taxon>Intrasporangiaceae</taxon>
        <taxon>Aquipuribacter</taxon>
    </lineage>
</organism>
<dbReference type="EMBL" id="JBHRWW010000005">
    <property type="protein sequence ID" value="MFC3688596.1"/>
    <property type="molecule type" value="Genomic_DNA"/>
</dbReference>
<feature type="transmembrane region" description="Helical" evidence="1">
    <location>
        <begin position="206"/>
        <end position="228"/>
    </location>
</feature>
<keyword evidence="3" id="KW-1185">Reference proteome</keyword>
<evidence type="ECO:0000313" key="3">
    <source>
        <dbReference type="Proteomes" id="UP001595685"/>
    </source>
</evidence>
<feature type="transmembrane region" description="Helical" evidence="1">
    <location>
        <begin position="249"/>
        <end position="269"/>
    </location>
</feature>
<name>A0ABV7WHS0_9MICO</name>